<evidence type="ECO:0000313" key="1">
    <source>
        <dbReference type="EnsemblMetazoa" id="GBRI009287-PA"/>
    </source>
</evidence>
<dbReference type="VEuPathDB" id="VectorBase:GBRI009287"/>
<name>A0A1A9W7T7_9MUSC</name>
<dbReference type="Pfam" id="PF14895">
    <property type="entry name" value="PPPI_inhib"/>
    <property type="match status" value="1"/>
</dbReference>
<dbReference type="Proteomes" id="UP000091820">
    <property type="component" value="Unassembled WGS sequence"/>
</dbReference>
<dbReference type="EnsemblMetazoa" id="GBRI009287-RA">
    <property type="protein sequence ID" value="GBRI009287-PA"/>
    <property type="gene ID" value="GBRI009287"/>
</dbReference>
<dbReference type="AlphaFoldDB" id="A0A1A9W7T7"/>
<keyword evidence="2" id="KW-1185">Reference proteome</keyword>
<dbReference type="InterPro" id="IPR026142">
    <property type="entry name" value="Pro_pase_1_reg_su_36"/>
</dbReference>
<protein>
    <recommendedName>
        <fullName evidence="3">Protein phosphatase 1 regulatory subunit 36</fullName>
    </recommendedName>
</protein>
<dbReference type="GO" id="GO:0019902">
    <property type="term" value="F:phosphatase binding"/>
    <property type="evidence" value="ECO:0007669"/>
    <property type="project" value="InterPro"/>
</dbReference>
<reference evidence="2" key="1">
    <citation type="submission" date="2014-03" db="EMBL/GenBank/DDBJ databases">
        <authorList>
            <person name="Aksoy S."/>
            <person name="Warren W."/>
            <person name="Wilson R.K."/>
        </authorList>
    </citation>
    <scope>NUCLEOTIDE SEQUENCE [LARGE SCALE GENOMIC DNA]</scope>
    <source>
        <strain evidence="2">IAEA</strain>
    </source>
</reference>
<evidence type="ECO:0000313" key="2">
    <source>
        <dbReference type="Proteomes" id="UP000091820"/>
    </source>
</evidence>
<organism evidence="1 2">
    <name type="scientific">Glossina brevipalpis</name>
    <dbReference type="NCBI Taxonomy" id="37001"/>
    <lineage>
        <taxon>Eukaryota</taxon>
        <taxon>Metazoa</taxon>
        <taxon>Ecdysozoa</taxon>
        <taxon>Arthropoda</taxon>
        <taxon>Hexapoda</taxon>
        <taxon>Insecta</taxon>
        <taxon>Pterygota</taxon>
        <taxon>Neoptera</taxon>
        <taxon>Endopterygota</taxon>
        <taxon>Diptera</taxon>
        <taxon>Brachycera</taxon>
        <taxon>Muscomorpha</taxon>
        <taxon>Hippoboscoidea</taxon>
        <taxon>Glossinidae</taxon>
        <taxon>Glossina</taxon>
    </lineage>
</organism>
<dbReference type="PANTHER" id="PTHR21055:SF3">
    <property type="entry name" value="PROTEIN PHOSPHATASE 1 REGULATORY SUBUNIT 36"/>
    <property type="match status" value="1"/>
</dbReference>
<accession>A0A1A9W7T7</accession>
<evidence type="ECO:0008006" key="3">
    <source>
        <dbReference type="Google" id="ProtNLM"/>
    </source>
</evidence>
<dbReference type="PANTHER" id="PTHR21055">
    <property type="entry name" value="PROTEIN PHOSPHATASE 1 REGULATORY SUBUNIT 36"/>
    <property type="match status" value="1"/>
</dbReference>
<sequence>MIRVHKDYFVPKYGNGRWFWNAEKERLEFDSREEAVKVAEKMEFTITNGYKFATSINQLEESVFRQEFQRSDNTYDADVILIEDIRNLVLFLAPRDMVTKELLQFLNCNTVNLLLKTTIMYIEYFLRVVEFILIRRDEICGENAKAESEESTKIKRIFSAHLTQHRLLMAREYSKIILGLNDMKNFYHLIPIVNVSLTRKDQKFHEIFLAFCIQVVWIAMHRRCYDLIEAEVNRVFRSEHFKLKRIEPIKFTKAEARLLYGKNYRRHNYRVQNSPLIQELNDVEYHNLPILWLGERKYRGTDLRLMQLEMEFLVQSSQLSLIGVSRGILGHPKTLYNTLLTLNWEMVRKQRLTQTYDPYQIKRQPYLELPHLDEEKIRMLSKTYVMDCVLKMVDVDKLTPEMIKKWTKIKRIMNYFQTKGVVTDVLMKCKKEIQDNSYGQSVQEILKNFIARKIKLRKN</sequence>
<reference evidence="1" key="2">
    <citation type="submission" date="2020-05" db="UniProtKB">
        <authorList>
            <consortium name="EnsemblMetazoa"/>
        </authorList>
    </citation>
    <scope>IDENTIFICATION</scope>
    <source>
        <strain evidence="1">IAEA</strain>
    </source>
</reference>
<proteinExistence type="predicted"/>